<evidence type="ECO:0000313" key="11">
    <source>
        <dbReference type="EMBL" id="GEO94289.1"/>
    </source>
</evidence>
<dbReference type="InterPro" id="IPR032090">
    <property type="entry name" value="RF3_C"/>
</dbReference>
<keyword evidence="6 7" id="KW-0342">GTP-binding</keyword>
<evidence type="ECO:0000313" key="12">
    <source>
        <dbReference type="Proteomes" id="UP000321103"/>
    </source>
</evidence>
<dbReference type="Gene3D" id="3.40.50.300">
    <property type="entry name" value="P-loop containing nucleotide triphosphate hydrolases"/>
    <property type="match status" value="1"/>
</dbReference>
<feature type="binding site" evidence="7">
    <location>
        <begin position="106"/>
        <end position="110"/>
    </location>
    <ligand>
        <name>GTP</name>
        <dbReference type="ChEBI" id="CHEBI:37565"/>
    </ligand>
</feature>
<dbReference type="PROSITE" id="PS00301">
    <property type="entry name" value="G_TR_1"/>
    <property type="match status" value="1"/>
</dbReference>
<dbReference type="GO" id="GO:0005525">
    <property type="term" value="F:GTP binding"/>
    <property type="evidence" value="ECO:0007669"/>
    <property type="project" value="UniProtKB-UniRule"/>
</dbReference>
<dbReference type="STRING" id="388357.GCA_001580365_00663"/>
<dbReference type="GO" id="GO:0003924">
    <property type="term" value="F:GTPase activity"/>
    <property type="evidence" value="ECO:0007669"/>
    <property type="project" value="InterPro"/>
</dbReference>
<comment type="similarity">
    <text evidence="2 7">Belongs to the TRAFAC class translation factor GTPase superfamily. Classic translation factor GTPase family. PrfC subfamily.</text>
</comment>
<comment type="subcellular location">
    <subcellularLocation>
        <location evidence="1 7">Cytoplasm</location>
    </subcellularLocation>
</comment>
<dbReference type="AlphaFoldDB" id="A0A512I9A8"/>
<evidence type="ECO:0000256" key="8">
    <source>
        <dbReference type="NCBIfam" id="TIGR00503"/>
    </source>
</evidence>
<dbReference type="Proteomes" id="UP000321103">
    <property type="component" value="Unassembled WGS sequence"/>
</dbReference>
<feature type="region of interest" description="Disordered" evidence="9">
    <location>
        <begin position="1"/>
        <end position="20"/>
    </location>
</feature>
<dbReference type="SUPFAM" id="SSF52540">
    <property type="entry name" value="P-loop containing nucleoside triphosphate hydrolases"/>
    <property type="match status" value="1"/>
</dbReference>
<dbReference type="SUPFAM" id="SSF50447">
    <property type="entry name" value="Translation proteins"/>
    <property type="match status" value="1"/>
</dbReference>
<dbReference type="Gene3D" id="2.40.30.10">
    <property type="entry name" value="Translation factors"/>
    <property type="match status" value="1"/>
</dbReference>
<dbReference type="InterPro" id="IPR053905">
    <property type="entry name" value="EF-G-like_DII"/>
</dbReference>
<dbReference type="GO" id="GO:0006449">
    <property type="term" value="P:regulation of translational termination"/>
    <property type="evidence" value="ECO:0007669"/>
    <property type="project" value="UniProtKB-UniRule"/>
</dbReference>
<keyword evidence="12" id="KW-1185">Reference proteome</keyword>
<evidence type="ECO:0000256" key="4">
    <source>
        <dbReference type="ARBA" id="ARBA00022741"/>
    </source>
</evidence>
<dbReference type="Pfam" id="PF16658">
    <property type="entry name" value="RF3_C"/>
    <property type="match status" value="1"/>
</dbReference>
<evidence type="ECO:0000256" key="1">
    <source>
        <dbReference type="ARBA" id="ARBA00004496"/>
    </source>
</evidence>
<evidence type="ECO:0000256" key="3">
    <source>
        <dbReference type="ARBA" id="ARBA00022490"/>
    </source>
</evidence>
<dbReference type="GO" id="GO:0016149">
    <property type="term" value="F:translation release factor activity, codon specific"/>
    <property type="evidence" value="ECO:0007669"/>
    <property type="project" value="UniProtKB-UniRule"/>
</dbReference>
<dbReference type="InterPro" id="IPR004548">
    <property type="entry name" value="PrfC"/>
</dbReference>
<organism evidence="11 12">
    <name type="scientific">Kocuria turfanensis</name>
    <dbReference type="NCBI Taxonomy" id="388357"/>
    <lineage>
        <taxon>Bacteria</taxon>
        <taxon>Bacillati</taxon>
        <taxon>Actinomycetota</taxon>
        <taxon>Actinomycetes</taxon>
        <taxon>Micrococcales</taxon>
        <taxon>Micrococcaceae</taxon>
        <taxon>Kocuria</taxon>
    </lineage>
</organism>
<evidence type="ECO:0000256" key="6">
    <source>
        <dbReference type="ARBA" id="ARBA00023134"/>
    </source>
</evidence>
<keyword evidence="3 7" id="KW-0963">Cytoplasm</keyword>
<dbReference type="InterPro" id="IPR000795">
    <property type="entry name" value="T_Tr_GTP-bd_dom"/>
</dbReference>
<dbReference type="Gene3D" id="3.30.70.3280">
    <property type="entry name" value="Peptide chain release factor 3, domain III"/>
    <property type="match status" value="1"/>
</dbReference>
<dbReference type="Pfam" id="PF00009">
    <property type="entry name" value="GTP_EFTU"/>
    <property type="match status" value="1"/>
</dbReference>
<keyword evidence="4 7" id="KW-0547">Nucleotide-binding</keyword>
<dbReference type="InterPro" id="IPR038467">
    <property type="entry name" value="RF3_dom_3_sf"/>
</dbReference>
<dbReference type="PANTHER" id="PTHR43556">
    <property type="entry name" value="PEPTIDE CHAIN RELEASE FACTOR RF3"/>
    <property type="match status" value="1"/>
</dbReference>
<dbReference type="PANTHER" id="PTHR43556:SF2">
    <property type="entry name" value="PEPTIDE CHAIN RELEASE FACTOR RF3"/>
    <property type="match status" value="1"/>
</dbReference>
<feature type="compositionally biased region" description="Polar residues" evidence="9">
    <location>
        <begin position="1"/>
        <end position="16"/>
    </location>
</feature>
<dbReference type="NCBIfam" id="TIGR00231">
    <property type="entry name" value="small_GTP"/>
    <property type="match status" value="1"/>
</dbReference>
<name>A0A512I9A8_9MICC</name>
<comment type="caution">
    <text evidence="7">Lacks conserved residue(s) required for the propagation of feature annotation.</text>
</comment>
<dbReference type="PRINTS" id="PR00315">
    <property type="entry name" value="ELONGATNFCT"/>
</dbReference>
<dbReference type="NCBIfam" id="NF001964">
    <property type="entry name" value="PRK00741.1"/>
    <property type="match status" value="1"/>
</dbReference>
<dbReference type="EMBL" id="BJZS01000014">
    <property type="protein sequence ID" value="GEO94289.1"/>
    <property type="molecule type" value="Genomic_DNA"/>
</dbReference>
<proteinExistence type="inferred from homology"/>
<evidence type="ECO:0000256" key="7">
    <source>
        <dbReference type="HAMAP-Rule" id="MF_00072"/>
    </source>
</evidence>
<gene>
    <name evidence="7 11" type="primary">prfC</name>
    <name evidence="11" type="ORF">KTU01_04120</name>
</gene>
<dbReference type="InterPro" id="IPR027417">
    <property type="entry name" value="P-loop_NTPase"/>
</dbReference>
<dbReference type="NCBIfam" id="TIGR00503">
    <property type="entry name" value="prfC"/>
    <property type="match status" value="1"/>
</dbReference>
<dbReference type="InterPro" id="IPR035647">
    <property type="entry name" value="EFG_III/V"/>
</dbReference>
<dbReference type="PROSITE" id="PS51722">
    <property type="entry name" value="G_TR_2"/>
    <property type="match status" value="1"/>
</dbReference>
<evidence type="ECO:0000256" key="9">
    <source>
        <dbReference type="SAM" id="MobiDB-lite"/>
    </source>
</evidence>
<dbReference type="InterPro" id="IPR009000">
    <property type="entry name" value="Transl_B-barrel_sf"/>
</dbReference>
<protein>
    <recommendedName>
        <fullName evidence="7 8">Peptide chain release factor 3</fullName>
        <shortName evidence="7">RF-3</shortName>
    </recommendedName>
</protein>
<feature type="domain" description="Tr-type G" evidence="10">
    <location>
        <begin position="29"/>
        <end position="299"/>
    </location>
</feature>
<dbReference type="GO" id="GO:0016150">
    <property type="term" value="F:translation release factor activity, codon nonspecific"/>
    <property type="evidence" value="ECO:0007669"/>
    <property type="project" value="TreeGrafter"/>
</dbReference>
<accession>A0A512I9A8</accession>
<dbReference type="GO" id="GO:0005829">
    <property type="term" value="C:cytosol"/>
    <property type="evidence" value="ECO:0007669"/>
    <property type="project" value="TreeGrafter"/>
</dbReference>
<comment type="caution">
    <text evidence="11">The sequence shown here is derived from an EMBL/GenBank/DDBJ whole genome shotgun (WGS) entry which is preliminary data.</text>
</comment>
<keyword evidence="5 7" id="KW-0648">Protein biosynthesis</keyword>
<dbReference type="Pfam" id="PF22042">
    <property type="entry name" value="EF-G_D2"/>
    <property type="match status" value="1"/>
</dbReference>
<sequence length="550" mass="58685">MGMAGQQTARTPSTLLDGSAPETVAAEAARRRTFAVISHPDAGKSTLTEALALHARVIEEAGATHGKSSRKATVSDWMQMEQDRGISISSAALQFSYRDTVVNLLDTPGHADFSEDTYRVLAAVDCAVMLVDAAKGLETQTLKLFDVCARRGLPVITVINKWDRPGKDALELMDEVQQRTGRVPVPLTWPVGLSGDFRGTLDPRTRTYTRYRRVAAGAALAEAEVLDPAQAAELEGAAWTEACETADLVAESNGAFEPGAFLAAEATPVLFAAAALNFGVGTLLDVLVDLAPPAGARPDAAGVPRPVDAPFSGFVFKLQAGMDRAHRDHVAFLRVCSGVFRRGTVLTHGATGKPFATKYAHQVFGRDRETVETAFPGDVVGLVNASALRAGDSVYTGTPVTFPPIPHFSPEHFQVARAVDAGRAKQFRRGITQLEHEGVIQVLRSEVRGDQAPVLAAVGPMQFEVVADRMAQEFGAQVRLEALPYTLARRVVAPDPGVLNQVPGVEVLWRSDGEAVAVLTDKWKLGRIPTYAPEASLEPIGGDAEETTPA</sequence>
<evidence type="ECO:0000259" key="10">
    <source>
        <dbReference type="PROSITE" id="PS51722"/>
    </source>
</evidence>
<comment type="function">
    <text evidence="7">Increases the formation of ribosomal termination complexes and stimulates activities of RF-1 and RF-2. It binds guanine nucleotides and has strong preference for UGA stop codons. It may interact directly with the ribosome. The stimulation of RF-1 and RF-2 is significantly reduced by GTP and GDP, but not by GMP.</text>
</comment>
<evidence type="ECO:0000256" key="2">
    <source>
        <dbReference type="ARBA" id="ARBA00009978"/>
    </source>
</evidence>
<dbReference type="InterPro" id="IPR031157">
    <property type="entry name" value="G_TR_CS"/>
</dbReference>
<dbReference type="InterPro" id="IPR005225">
    <property type="entry name" value="Small_GTP-bd"/>
</dbReference>
<dbReference type="HAMAP" id="MF_00072">
    <property type="entry name" value="Rel_fac_3"/>
    <property type="match status" value="1"/>
</dbReference>
<dbReference type="SUPFAM" id="SSF54980">
    <property type="entry name" value="EF-G C-terminal domain-like"/>
    <property type="match status" value="1"/>
</dbReference>
<reference evidence="11 12" key="1">
    <citation type="submission" date="2019-07" db="EMBL/GenBank/DDBJ databases">
        <title>Whole genome shotgun sequence of Kocuria turfanensis NBRC 107627.</title>
        <authorList>
            <person name="Hosoyama A."/>
            <person name="Uohara A."/>
            <person name="Ohji S."/>
            <person name="Ichikawa N."/>
        </authorList>
    </citation>
    <scope>NUCLEOTIDE SEQUENCE [LARGE SCALE GENOMIC DNA]</scope>
    <source>
        <strain evidence="11 12">NBRC 107627</strain>
    </source>
</reference>
<evidence type="ECO:0000256" key="5">
    <source>
        <dbReference type="ARBA" id="ARBA00022917"/>
    </source>
</evidence>